<dbReference type="GO" id="GO:0008235">
    <property type="term" value="F:metalloexopeptidase activity"/>
    <property type="evidence" value="ECO:0007669"/>
    <property type="project" value="UniProtKB-ARBA"/>
</dbReference>
<dbReference type="AlphaFoldDB" id="A0A0R1P5D0"/>
<dbReference type="Pfam" id="PF00557">
    <property type="entry name" value="Peptidase_M24"/>
    <property type="match status" value="1"/>
</dbReference>
<dbReference type="InterPro" id="IPR000994">
    <property type="entry name" value="Pept_M24"/>
</dbReference>
<name>A0A0R1P5D0_9LACO</name>
<keyword evidence="6" id="KW-1185">Reference proteome</keyword>
<dbReference type="EMBL" id="AZER01000016">
    <property type="protein sequence ID" value="KRL27305.1"/>
    <property type="molecule type" value="Genomic_DNA"/>
</dbReference>
<dbReference type="PANTHER" id="PTHR46112:SF3">
    <property type="entry name" value="AMINOPEPTIDASE YPDF"/>
    <property type="match status" value="1"/>
</dbReference>
<evidence type="ECO:0000313" key="6">
    <source>
        <dbReference type="Proteomes" id="UP000051445"/>
    </source>
</evidence>
<organism evidence="5 6">
    <name type="scientific">Limosilactobacillus frumenti DSM 13145</name>
    <dbReference type="NCBI Taxonomy" id="1423746"/>
    <lineage>
        <taxon>Bacteria</taxon>
        <taxon>Bacillati</taxon>
        <taxon>Bacillota</taxon>
        <taxon>Bacilli</taxon>
        <taxon>Lactobacillales</taxon>
        <taxon>Lactobacillaceae</taxon>
        <taxon>Limosilactobacillus</taxon>
    </lineage>
</organism>
<dbReference type="Gene3D" id="3.90.230.10">
    <property type="entry name" value="Creatinase/methionine aminopeptidase superfamily"/>
    <property type="match status" value="1"/>
</dbReference>
<dbReference type="InterPro" id="IPR029149">
    <property type="entry name" value="Creatin/AminoP/Spt16_N"/>
</dbReference>
<dbReference type="PRINTS" id="PR00599">
    <property type="entry name" value="MAPEPTIDASE"/>
</dbReference>
<dbReference type="InterPro" id="IPR001714">
    <property type="entry name" value="Pept_M24_MAP"/>
</dbReference>
<dbReference type="PANTHER" id="PTHR46112">
    <property type="entry name" value="AMINOPEPTIDASE"/>
    <property type="match status" value="1"/>
</dbReference>
<accession>A0A0R1P5D0</accession>
<evidence type="ECO:0000259" key="4">
    <source>
        <dbReference type="Pfam" id="PF01321"/>
    </source>
</evidence>
<dbReference type="PATRIC" id="fig|1423746.3.peg.1073"/>
<dbReference type="InterPro" id="IPR000587">
    <property type="entry name" value="Creatinase_N"/>
</dbReference>
<comment type="caution">
    <text evidence="5">The sequence shown here is derived from an EMBL/GenBank/DDBJ whole genome shotgun (WGS) entry which is preliminary data.</text>
</comment>
<evidence type="ECO:0000313" key="5">
    <source>
        <dbReference type="EMBL" id="KRL27305.1"/>
    </source>
</evidence>
<dbReference type="InterPro" id="IPR036005">
    <property type="entry name" value="Creatinase/aminopeptidase-like"/>
</dbReference>
<dbReference type="Pfam" id="PF01321">
    <property type="entry name" value="Creatinase_N"/>
    <property type="match status" value="1"/>
</dbReference>
<evidence type="ECO:0000256" key="2">
    <source>
        <dbReference type="ARBA" id="ARBA00022801"/>
    </source>
</evidence>
<sequence length="364" mass="40646">MNEGTLFMSRITKLQQKLSKLYIDAFLVTNQQNIYYLTGFNLLQGDGCLLVTPHHAIMITDDRYQLALEEFDTDEVVGTITRDYYGSLNQICQGLHLEVLGFEKTISYQLYDLLDETMMADLVPFDNVIERMRMIKDSGEVARLQRAADLHSQAYQEILNHIRPEMTEREVAIELDYWMKRHGASAPSFPTIVASGENAAKPHATASNKVITDGDIVTIDFGYYVDGYTADMTRTFAIGSVDPELRDVYQIVNEARQAVIDHIKVGQHGDRLDAYGRQLIEEAGYGDEFNHGMGHGIGLMVHELPASYGPATDNVILKNNEIITVEPGIYIPTLGGVRIEDDILVTHGGPQVLTTADTDLVVVD</sequence>
<feature type="domain" description="Peptidase M24" evidence="3">
    <location>
        <begin position="143"/>
        <end position="346"/>
    </location>
</feature>
<dbReference type="InterPro" id="IPR001131">
    <property type="entry name" value="Peptidase_M24B_aminopep-P_CS"/>
</dbReference>
<evidence type="ECO:0000256" key="1">
    <source>
        <dbReference type="ARBA" id="ARBA00022723"/>
    </source>
</evidence>
<dbReference type="GO" id="GO:0004177">
    <property type="term" value="F:aminopeptidase activity"/>
    <property type="evidence" value="ECO:0007669"/>
    <property type="project" value="UniProtKB-ARBA"/>
</dbReference>
<dbReference type="CDD" id="cd01092">
    <property type="entry name" value="APP-like"/>
    <property type="match status" value="1"/>
</dbReference>
<proteinExistence type="predicted"/>
<dbReference type="STRING" id="1423746.FD27_GL001059"/>
<dbReference type="Proteomes" id="UP000051445">
    <property type="component" value="Unassembled WGS sequence"/>
</dbReference>
<dbReference type="InterPro" id="IPR050659">
    <property type="entry name" value="Peptidase_M24B"/>
</dbReference>
<dbReference type="SUPFAM" id="SSF53092">
    <property type="entry name" value="Creatinase/prolidase N-terminal domain"/>
    <property type="match status" value="1"/>
</dbReference>
<dbReference type="GO" id="GO:0046872">
    <property type="term" value="F:metal ion binding"/>
    <property type="evidence" value="ECO:0007669"/>
    <property type="project" value="UniProtKB-KW"/>
</dbReference>
<gene>
    <name evidence="5" type="ORF">FD27_GL001059</name>
</gene>
<keyword evidence="2" id="KW-0378">Hydrolase</keyword>
<dbReference type="PROSITE" id="PS00491">
    <property type="entry name" value="PROLINE_PEPTIDASE"/>
    <property type="match status" value="1"/>
</dbReference>
<protein>
    <submittedName>
        <fullName evidence="5">Xaa-Pro dipeptidase</fullName>
    </submittedName>
</protein>
<keyword evidence="1" id="KW-0479">Metal-binding</keyword>
<feature type="domain" description="Creatinase N-terminal" evidence="4">
    <location>
        <begin position="10"/>
        <end position="135"/>
    </location>
</feature>
<reference evidence="5 6" key="1">
    <citation type="journal article" date="2015" name="Genome Announc.">
        <title>Expanding the biotechnology potential of lactobacilli through comparative genomics of 213 strains and associated genera.</title>
        <authorList>
            <person name="Sun Z."/>
            <person name="Harris H.M."/>
            <person name="McCann A."/>
            <person name="Guo C."/>
            <person name="Argimon S."/>
            <person name="Zhang W."/>
            <person name="Yang X."/>
            <person name="Jeffery I.B."/>
            <person name="Cooney J.C."/>
            <person name="Kagawa T.F."/>
            <person name="Liu W."/>
            <person name="Song Y."/>
            <person name="Salvetti E."/>
            <person name="Wrobel A."/>
            <person name="Rasinkangas P."/>
            <person name="Parkhill J."/>
            <person name="Rea M.C."/>
            <person name="O'Sullivan O."/>
            <person name="Ritari J."/>
            <person name="Douillard F.P."/>
            <person name="Paul Ross R."/>
            <person name="Yang R."/>
            <person name="Briner A.E."/>
            <person name="Felis G.E."/>
            <person name="de Vos W.M."/>
            <person name="Barrangou R."/>
            <person name="Klaenhammer T.R."/>
            <person name="Caufield P.W."/>
            <person name="Cui Y."/>
            <person name="Zhang H."/>
            <person name="O'Toole P.W."/>
        </authorList>
    </citation>
    <scope>NUCLEOTIDE SEQUENCE [LARGE SCALE GENOMIC DNA]</scope>
    <source>
        <strain evidence="5 6">DSM 13145</strain>
    </source>
</reference>
<dbReference type="SUPFAM" id="SSF55920">
    <property type="entry name" value="Creatinase/aminopeptidase"/>
    <property type="match status" value="1"/>
</dbReference>
<evidence type="ECO:0000259" key="3">
    <source>
        <dbReference type="Pfam" id="PF00557"/>
    </source>
</evidence>
<dbReference type="Gene3D" id="3.40.350.10">
    <property type="entry name" value="Creatinase/prolidase N-terminal domain"/>
    <property type="match status" value="1"/>
</dbReference>